<evidence type="ECO:0000259" key="7">
    <source>
        <dbReference type="Pfam" id="PF17917"/>
    </source>
</evidence>
<evidence type="ECO:0000256" key="3">
    <source>
        <dbReference type="ARBA" id="ARBA00022722"/>
    </source>
</evidence>
<gene>
    <name evidence="8" type="ORF">CK203_106696</name>
</gene>
<name>A0A438DJQ4_VITVI</name>
<proteinExistence type="predicted"/>
<organism evidence="8 9">
    <name type="scientific">Vitis vinifera</name>
    <name type="common">Grape</name>
    <dbReference type="NCBI Taxonomy" id="29760"/>
    <lineage>
        <taxon>Eukaryota</taxon>
        <taxon>Viridiplantae</taxon>
        <taxon>Streptophyta</taxon>
        <taxon>Embryophyta</taxon>
        <taxon>Tracheophyta</taxon>
        <taxon>Spermatophyta</taxon>
        <taxon>Magnoliopsida</taxon>
        <taxon>eudicotyledons</taxon>
        <taxon>Gunneridae</taxon>
        <taxon>Pentapetalae</taxon>
        <taxon>rosids</taxon>
        <taxon>Vitales</taxon>
        <taxon>Vitaceae</taxon>
        <taxon>Viteae</taxon>
        <taxon>Vitis</taxon>
    </lineage>
</organism>
<dbReference type="AlphaFoldDB" id="A0A438DJQ4"/>
<protein>
    <recommendedName>
        <fullName evidence="7">Reverse transcriptase RNase H-like domain-containing protein</fullName>
    </recommendedName>
</protein>
<dbReference type="Pfam" id="PF17917">
    <property type="entry name" value="RT_RNaseH"/>
    <property type="match status" value="1"/>
</dbReference>
<evidence type="ECO:0000256" key="6">
    <source>
        <dbReference type="ARBA" id="ARBA00022918"/>
    </source>
</evidence>
<keyword evidence="1" id="KW-0808">Transferase</keyword>
<evidence type="ECO:0000313" key="9">
    <source>
        <dbReference type="Proteomes" id="UP000288805"/>
    </source>
</evidence>
<keyword evidence="5" id="KW-0378">Hydrolase</keyword>
<sequence>MLSWEDGLLETIAPNDGYEIVMTRSRRMVQDTPPIIRPFGGTDSNEEVRRGDDEILRQMQSTQARISIGVCLLLLVSIEMHYSSLESETGSEIQPCVEEIGVEDTTVDELQHMLHQMVMKPLEWVVIEPTNMINGVVHHDEYRDEMNMLGISQFLNVVQRKPFLPLELFEVSIIEIAEGDQTVPIPELLTFVIPTIHIYQGTVGPIEERLTLWTHLFHLTFYWDLSPAMTISASSTILPHARPVKQKLDDCTHDGVYSGQHCKPLDVIFMDGFYGYNQILMAPKGMEKTAFITEWAFLSPKQSEIEESSLESISKSKIQGVWDSAHSTRTGIIAHSTREFCYRRHSTQMFHIRNFDAGWERRAFQLPRSHISGSFDSAYPESFADILHSVAVINFVDYSRNQGAPTGHESNGVVAGNESNGTVAEPFLVPPISGCPLILYLSILDIALGCMLAQLADSRNELAIYYLSKRLLEYEMRYIMVECLYLALVWAIWRLRHYMTEYSVHLISRLDPLRYLFDKLALPDRLMRWLVLLIEFDIQYVGACTLMEQLTIRVDIPTNVIVRPLLIETRSVPANCHLIDEIEVHDDLPWFHDIHRFLKSGTYPKVATTKDKRALRQLATRFVIHGETLYRRSVDGMLLLYLDQASTNQVMKEVYARVCGLHMGGHMLTLWGTDIIGKISPNLQMAMSSS</sequence>
<evidence type="ECO:0000313" key="8">
    <source>
        <dbReference type="EMBL" id="RVW35697.1"/>
    </source>
</evidence>
<dbReference type="PANTHER" id="PTHR48475:SF1">
    <property type="entry name" value="RNASE H TYPE-1 DOMAIN-CONTAINING PROTEIN"/>
    <property type="match status" value="1"/>
</dbReference>
<dbReference type="InterPro" id="IPR041373">
    <property type="entry name" value="RT_RNaseH"/>
</dbReference>
<keyword evidence="2" id="KW-0548">Nucleotidyltransferase</keyword>
<dbReference type="InterPro" id="IPR043502">
    <property type="entry name" value="DNA/RNA_pol_sf"/>
</dbReference>
<keyword evidence="4" id="KW-0255">Endonuclease</keyword>
<dbReference type="GO" id="GO:0016787">
    <property type="term" value="F:hydrolase activity"/>
    <property type="evidence" value="ECO:0007669"/>
    <property type="project" value="UniProtKB-KW"/>
</dbReference>
<evidence type="ECO:0000256" key="5">
    <source>
        <dbReference type="ARBA" id="ARBA00022801"/>
    </source>
</evidence>
<comment type="caution">
    <text evidence="8">The sequence shown here is derived from an EMBL/GenBank/DDBJ whole genome shotgun (WGS) entry which is preliminary data.</text>
</comment>
<dbReference type="GO" id="GO:0003964">
    <property type="term" value="F:RNA-directed DNA polymerase activity"/>
    <property type="evidence" value="ECO:0007669"/>
    <property type="project" value="UniProtKB-KW"/>
</dbReference>
<dbReference type="Proteomes" id="UP000288805">
    <property type="component" value="Unassembled WGS sequence"/>
</dbReference>
<dbReference type="PANTHER" id="PTHR48475">
    <property type="entry name" value="RIBONUCLEASE H"/>
    <property type="match status" value="1"/>
</dbReference>
<evidence type="ECO:0000256" key="2">
    <source>
        <dbReference type="ARBA" id="ARBA00022695"/>
    </source>
</evidence>
<reference evidence="8 9" key="1">
    <citation type="journal article" date="2018" name="PLoS Genet.">
        <title>Population sequencing reveals clonal diversity and ancestral inbreeding in the grapevine cultivar Chardonnay.</title>
        <authorList>
            <person name="Roach M.J."/>
            <person name="Johnson D.L."/>
            <person name="Bohlmann J."/>
            <person name="van Vuuren H.J."/>
            <person name="Jones S.J."/>
            <person name="Pretorius I.S."/>
            <person name="Schmidt S.A."/>
            <person name="Borneman A.R."/>
        </authorList>
    </citation>
    <scope>NUCLEOTIDE SEQUENCE [LARGE SCALE GENOMIC DNA]</scope>
    <source>
        <strain evidence="9">cv. Chardonnay</strain>
        <tissue evidence="8">Leaf</tissue>
    </source>
</reference>
<dbReference type="GO" id="GO:0004519">
    <property type="term" value="F:endonuclease activity"/>
    <property type="evidence" value="ECO:0007669"/>
    <property type="project" value="UniProtKB-KW"/>
</dbReference>
<keyword evidence="6" id="KW-0695">RNA-directed DNA polymerase</keyword>
<dbReference type="SUPFAM" id="SSF56672">
    <property type="entry name" value="DNA/RNA polymerases"/>
    <property type="match status" value="1"/>
</dbReference>
<accession>A0A438DJQ4</accession>
<dbReference type="EMBL" id="QGNW01001595">
    <property type="protein sequence ID" value="RVW35697.1"/>
    <property type="molecule type" value="Genomic_DNA"/>
</dbReference>
<keyword evidence="3" id="KW-0540">Nuclease</keyword>
<evidence type="ECO:0000256" key="4">
    <source>
        <dbReference type="ARBA" id="ARBA00022759"/>
    </source>
</evidence>
<feature type="domain" description="Reverse transcriptase RNase H-like" evidence="7">
    <location>
        <begin position="436"/>
        <end position="536"/>
    </location>
</feature>
<evidence type="ECO:0000256" key="1">
    <source>
        <dbReference type="ARBA" id="ARBA00022679"/>
    </source>
</evidence>